<proteinExistence type="predicted"/>
<gene>
    <name evidence="1" type="ORF">QE424_000842</name>
</gene>
<evidence type="ECO:0000313" key="1">
    <source>
        <dbReference type="EMBL" id="MDQ1107683.1"/>
    </source>
</evidence>
<protein>
    <submittedName>
        <fullName evidence="1">Uncharacterized protein</fullName>
    </submittedName>
</protein>
<evidence type="ECO:0000313" key="2">
    <source>
        <dbReference type="Proteomes" id="UP001226084"/>
    </source>
</evidence>
<comment type="caution">
    <text evidence="1">The sequence shown here is derived from an EMBL/GenBank/DDBJ whole genome shotgun (WGS) entry which is preliminary data.</text>
</comment>
<dbReference type="AlphaFoldDB" id="A0AAP5AHK8"/>
<dbReference type="RefSeq" id="WP_307106457.1">
    <property type="nucleotide sequence ID" value="NZ_JAUTAS010000001.1"/>
</dbReference>
<reference evidence="1" key="1">
    <citation type="submission" date="2023-07" db="EMBL/GenBank/DDBJ databases">
        <title>Functional and genomic diversity of the sorghum phyllosphere microbiome.</title>
        <authorList>
            <person name="Shade A."/>
        </authorList>
    </citation>
    <scope>NUCLEOTIDE SEQUENCE</scope>
    <source>
        <strain evidence="1">SORGH_AS_0457</strain>
    </source>
</reference>
<dbReference type="EMBL" id="JAUTAS010000001">
    <property type="protein sequence ID" value="MDQ1107683.1"/>
    <property type="molecule type" value="Genomic_DNA"/>
</dbReference>
<name>A0AAP5AHK8_9GAMM</name>
<organism evidence="1 2">
    <name type="scientific">Stenotrophomonas rhizophila</name>
    <dbReference type="NCBI Taxonomy" id="216778"/>
    <lineage>
        <taxon>Bacteria</taxon>
        <taxon>Pseudomonadati</taxon>
        <taxon>Pseudomonadota</taxon>
        <taxon>Gammaproteobacteria</taxon>
        <taxon>Lysobacterales</taxon>
        <taxon>Lysobacteraceae</taxon>
        <taxon>Stenotrophomonas</taxon>
    </lineage>
</organism>
<dbReference type="Proteomes" id="UP001226084">
    <property type="component" value="Unassembled WGS sequence"/>
</dbReference>
<sequence>MSTVINTRTQSFVQALACKRDNATLSPKTLRKLTLIANREFGGRADHVFRKGLATAGYSGDSGRFRMAISSQLHSVRSPELKQILSQWLGRLPAPNALTGHPADRTSNVTAKLAGTAASGVTQWDELPAEGIPPVDYLDDAPAVHIPQPDYDDASDVVIPPADYEGAPAPHKQDRRVRFSDVVKVVHLPPANVAETRDDLRG</sequence>
<accession>A0AAP5AHK8</accession>